<proteinExistence type="predicted"/>
<dbReference type="Proteomes" id="UP001272987">
    <property type="component" value="Unassembled WGS sequence"/>
</dbReference>
<accession>A0ABU4LXA7</accession>
<evidence type="ECO:0000313" key="2">
    <source>
        <dbReference type="Proteomes" id="UP001272987"/>
    </source>
</evidence>
<organism evidence="1 2">
    <name type="scientific">Streptomyces acidiscabies</name>
    <dbReference type="NCBI Taxonomy" id="42234"/>
    <lineage>
        <taxon>Bacteria</taxon>
        <taxon>Bacillati</taxon>
        <taxon>Actinomycetota</taxon>
        <taxon>Actinomycetes</taxon>
        <taxon>Kitasatosporales</taxon>
        <taxon>Streptomycetaceae</taxon>
        <taxon>Streptomyces</taxon>
    </lineage>
</organism>
<dbReference type="EMBL" id="JARAWP010000010">
    <property type="protein sequence ID" value="MDX3019899.1"/>
    <property type="molecule type" value="Genomic_DNA"/>
</dbReference>
<reference evidence="1 2" key="1">
    <citation type="journal article" date="2023" name="Microb. Genom.">
        <title>Mesoterricola silvestris gen. nov., sp. nov., Mesoterricola sediminis sp. nov., Geothrix oryzae sp. nov., Geothrix edaphica sp. nov., Geothrix rubra sp. nov., and Geothrix limicola sp. nov., six novel members of Acidobacteriota isolated from soils.</title>
        <authorList>
            <person name="Weisberg A.J."/>
            <person name="Pearce E."/>
            <person name="Kramer C.G."/>
            <person name="Chang J.H."/>
            <person name="Clarke C.R."/>
        </authorList>
    </citation>
    <scope>NUCLEOTIDE SEQUENCE [LARGE SCALE GENOMIC DNA]</scope>
    <source>
        <strain evidence="1 2">NB05-1H</strain>
    </source>
</reference>
<comment type="caution">
    <text evidence="1">The sequence shown here is derived from an EMBL/GenBank/DDBJ whole genome shotgun (WGS) entry which is preliminary data.</text>
</comment>
<evidence type="ECO:0000313" key="1">
    <source>
        <dbReference type="EMBL" id="MDX3019899.1"/>
    </source>
</evidence>
<dbReference type="RefSeq" id="WP_319166502.1">
    <property type="nucleotide sequence ID" value="NZ_JARAWP010000010.1"/>
</dbReference>
<name>A0ABU4LXA7_9ACTN</name>
<keyword evidence="2" id="KW-1185">Reference proteome</keyword>
<gene>
    <name evidence="1" type="ORF">PV666_18655</name>
</gene>
<protein>
    <submittedName>
        <fullName evidence="1">Uncharacterized protein</fullName>
    </submittedName>
</protein>
<sequence length="107" mass="12287">MPVRHFTFAELAAYNVPPEDRTDLSYEEHVIADEHVTILKYTAQRRCVFLADDGRTYAVEYEARIDTGDYEVGDGMPDDHGWHGDSVEAVEVEERSVTVVRWEPVDE</sequence>